<keyword evidence="5" id="KW-0482">Metalloprotease</keyword>
<organism evidence="7">
    <name type="scientific">marine sediment metagenome</name>
    <dbReference type="NCBI Taxonomy" id="412755"/>
    <lineage>
        <taxon>unclassified sequences</taxon>
        <taxon>metagenomes</taxon>
        <taxon>ecological metagenomes</taxon>
    </lineage>
</organism>
<dbReference type="GO" id="GO:0008237">
    <property type="term" value="F:metallopeptidase activity"/>
    <property type="evidence" value="ECO:0007669"/>
    <property type="project" value="UniProtKB-KW"/>
</dbReference>
<dbReference type="CDD" id="cd08071">
    <property type="entry name" value="MPN_DUF2466"/>
    <property type="match status" value="1"/>
</dbReference>
<dbReference type="AlphaFoldDB" id="A0A0F9IBM0"/>
<evidence type="ECO:0000256" key="3">
    <source>
        <dbReference type="ARBA" id="ARBA00022801"/>
    </source>
</evidence>
<evidence type="ECO:0000256" key="2">
    <source>
        <dbReference type="ARBA" id="ARBA00022723"/>
    </source>
</evidence>
<evidence type="ECO:0000256" key="1">
    <source>
        <dbReference type="ARBA" id="ARBA00022670"/>
    </source>
</evidence>
<feature type="domain" description="MPN" evidence="6">
    <location>
        <begin position="78"/>
        <end position="199"/>
    </location>
</feature>
<dbReference type="EMBL" id="LAZR01014523">
    <property type="protein sequence ID" value="KKM17119.1"/>
    <property type="molecule type" value="Genomic_DNA"/>
</dbReference>
<keyword evidence="4" id="KW-0862">Zinc</keyword>
<proteinExistence type="predicted"/>
<dbReference type="PROSITE" id="PS01302">
    <property type="entry name" value="UPF0758"/>
    <property type="match status" value="1"/>
</dbReference>
<keyword evidence="1" id="KW-0645">Protease</keyword>
<dbReference type="Gene3D" id="3.40.140.10">
    <property type="entry name" value="Cytidine Deaminase, domain 2"/>
    <property type="match status" value="1"/>
</dbReference>
<sequence length="209" mass="22536">MALGRGVGFALLAVPVALTAGAAAYFDYRRRSKRPVALAGPAKRRYRGLGQTVTECKRVAPGQRVLLCLTRPKKPGPMITDPDQVCRLLAPAAAADRENFYVISLDARNRVIGVEENARGTLTGVEVHPREVFKGAMMMNANSIIVAHNHPSGDNVISREDIELTRRLVKAGQLVGIPVHDHVIVSADGCTSLAEVAPHAFDGSSVRRR</sequence>
<dbReference type="GO" id="GO:0006508">
    <property type="term" value="P:proteolysis"/>
    <property type="evidence" value="ECO:0007669"/>
    <property type="project" value="UniProtKB-KW"/>
</dbReference>
<comment type="caution">
    <text evidence="7">The sequence shown here is derived from an EMBL/GenBank/DDBJ whole genome shotgun (WGS) entry which is preliminary data.</text>
</comment>
<reference evidence="7" key="1">
    <citation type="journal article" date="2015" name="Nature">
        <title>Complex archaea that bridge the gap between prokaryotes and eukaryotes.</title>
        <authorList>
            <person name="Spang A."/>
            <person name="Saw J.H."/>
            <person name="Jorgensen S.L."/>
            <person name="Zaremba-Niedzwiedzka K."/>
            <person name="Martijn J."/>
            <person name="Lind A.E."/>
            <person name="van Eijk R."/>
            <person name="Schleper C."/>
            <person name="Guy L."/>
            <person name="Ettema T.J."/>
        </authorList>
    </citation>
    <scope>NUCLEOTIDE SEQUENCE</scope>
</reference>
<dbReference type="PROSITE" id="PS50249">
    <property type="entry name" value="MPN"/>
    <property type="match status" value="1"/>
</dbReference>
<keyword evidence="2" id="KW-0479">Metal-binding</keyword>
<dbReference type="InterPro" id="IPR001405">
    <property type="entry name" value="UPF0758"/>
</dbReference>
<dbReference type="InterPro" id="IPR037518">
    <property type="entry name" value="MPN"/>
</dbReference>
<evidence type="ECO:0000256" key="5">
    <source>
        <dbReference type="ARBA" id="ARBA00023049"/>
    </source>
</evidence>
<keyword evidence="3" id="KW-0378">Hydrolase</keyword>
<dbReference type="GO" id="GO:0046872">
    <property type="term" value="F:metal ion binding"/>
    <property type="evidence" value="ECO:0007669"/>
    <property type="project" value="UniProtKB-KW"/>
</dbReference>
<accession>A0A0F9IBM0</accession>
<gene>
    <name evidence="7" type="ORF">LCGC14_1679030</name>
</gene>
<evidence type="ECO:0000313" key="7">
    <source>
        <dbReference type="EMBL" id="KKM17119.1"/>
    </source>
</evidence>
<protein>
    <recommendedName>
        <fullName evidence="6">MPN domain-containing protein</fullName>
    </recommendedName>
</protein>
<dbReference type="PANTHER" id="PTHR30471:SF3">
    <property type="entry name" value="UPF0758 PROTEIN YEES-RELATED"/>
    <property type="match status" value="1"/>
</dbReference>
<dbReference type="PANTHER" id="PTHR30471">
    <property type="entry name" value="DNA REPAIR PROTEIN RADC"/>
    <property type="match status" value="1"/>
</dbReference>
<dbReference type="InterPro" id="IPR025657">
    <property type="entry name" value="RadC_JAB"/>
</dbReference>
<name>A0A0F9IBM0_9ZZZZ</name>
<evidence type="ECO:0000259" key="6">
    <source>
        <dbReference type="PROSITE" id="PS50249"/>
    </source>
</evidence>
<evidence type="ECO:0000256" key="4">
    <source>
        <dbReference type="ARBA" id="ARBA00022833"/>
    </source>
</evidence>
<dbReference type="Pfam" id="PF04002">
    <property type="entry name" value="RadC"/>
    <property type="match status" value="1"/>
</dbReference>
<dbReference type="InterPro" id="IPR020891">
    <property type="entry name" value="UPF0758_CS"/>
</dbReference>